<dbReference type="SUPFAM" id="SSF47090">
    <property type="entry name" value="PGBD-like"/>
    <property type="match status" value="2"/>
</dbReference>
<feature type="compositionally biased region" description="Polar residues" evidence="2">
    <location>
        <begin position="218"/>
        <end position="228"/>
    </location>
</feature>
<sequence>MTRFTMTLTTALATMMTLATPGWSDGRAFFVGNADYGFLSFLGRPADMQQNADTLAAQGISVTSVQDANAAQMRRAFTEFVDGIDDDTSQVAIILAGRFAAGAGGAYLLPVDAEDPLDPAQVLMQAFPLDAALAILAQYPGRAVLALAEGDVSAQNSGPVSAGAGEFTIPQGVTVIRGELSDVSRFVGGVVAAPDADLIRAARRADLTVEGFAPQTLSLFDQPEQVQAQPPARNDGKDDDDWARALSANSEQAYQDYLDRHPSGAHAADARQRLASLRETPFYREKTAEENLNLSRDARREIQRNLSLLGHDTRGIDGIFGRGSRAAITAWQKANGLTESGYLNAQHISRLAQQARLRAAELEEEARLRQIEQDKRDRAFWQETGAAGDAAGLRAYLERFPDGIYADLAQERLKVIEDRERAQAVAQDREAWDRARSRNDLQAYRTYLSQYPKGAFADQAKARIADLSVSDADKARIEQAQAAERGLGLNKSARQLIESRLKSLGLKPGKIDGKFDDATRRAIRRYQDARQLPVTGYINQTTFIRLMADSILR</sequence>
<feature type="signal peptide" evidence="3">
    <location>
        <begin position="1"/>
        <end position="19"/>
    </location>
</feature>
<feature type="region of interest" description="Disordered" evidence="2">
    <location>
        <begin position="218"/>
        <end position="240"/>
    </location>
</feature>
<dbReference type="Proteomes" id="UP001057991">
    <property type="component" value="Chromosome"/>
</dbReference>
<reference evidence="6" key="1">
    <citation type="submission" date="2021-08" db="EMBL/GenBank/DDBJ databases">
        <authorList>
            <person name="Nwanade C."/>
            <person name="Wang M."/>
            <person name="Masoudi A."/>
            <person name="Yu Z."/>
            <person name="Liu J."/>
        </authorList>
    </citation>
    <scope>NUCLEOTIDE SEQUENCE</scope>
    <source>
        <strain evidence="6">S056</strain>
    </source>
</reference>
<dbReference type="InterPro" id="IPR011600">
    <property type="entry name" value="Pept_C14_caspase"/>
</dbReference>
<feature type="chain" id="PRO_5040141146" evidence="3">
    <location>
        <begin position="20"/>
        <end position="553"/>
    </location>
</feature>
<evidence type="ECO:0000259" key="5">
    <source>
        <dbReference type="Pfam" id="PF01471"/>
    </source>
</evidence>
<feature type="domain" description="Peptidoglycan binding-like" evidence="5">
    <location>
        <begin position="296"/>
        <end position="347"/>
    </location>
</feature>
<dbReference type="Gene3D" id="3.40.50.1460">
    <property type="match status" value="1"/>
</dbReference>
<feature type="domain" description="Peptidoglycan binding-like" evidence="5">
    <location>
        <begin position="492"/>
        <end position="544"/>
    </location>
</feature>
<keyword evidence="1" id="KW-0175">Coiled coil</keyword>
<evidence type="ECO:0000259" key="4">
    <source>
        <dbReference type="Pfam" id="PF00656"/>
    </source>
</evidence>
<proteinExistence type="predicted"/>
<dbReference type="InterPro" id="IPR036365">
    <property type="entry name" value="PGBD-like_sf"/>
</dbReference>
<feature type="coiled-coil region" evidence="1">
    <location>
        <begin position="345"/>
        <end position="372"/>
    </location>
</feature>
<protein>
    <submittedName>
        <fullName evidence="6">Peptidoglycan-binding protein</fullName>
    </submittedName>
</protein>
<dbReference type="GO" id="GO:0006508">
    <property type="term" value="P:proteolysis"/>
    <property type="evidence" value="ECO:0007669"/>
    <property type="project" value="InterPro"/>
</dbReference>
<evidence type="ECO:0000256" key="2">
    <source>
        <dbReference type="SAM" id="MobiDB-lite"/>
    </source>
</evidence>
<dbReference type="InterPro" id="IPR002477">
    <property type="entry name" value="Peptidoglycan-bd-like"/>
</dbReference>
<organism evidence="6 7">
    <name type="scientific">Aliiroseovarius crassostreae</name>
    <dbReference type="NCBI Taxonomy" id="154981"/>
    <lineage>
        <taxon>Bacteria</taxon>
        <taxon>Pseudomonadati</taxon>
        <taxon>Pseudomonadota</taxon>
        <taxon>Alphaproteobacteria</taxon>
        <taxon>Rhodobacterales</taxon>
        <taxon>Paracoccaceae</taxon>
        <taxon>Aliiroseovarius</taxon>
    </lineage>
</organism>
<dbReference type="InterPro" id="IPR036366">
    <property type="entry name" value="PGBDSf"/>
</dbReference>
<keyword evidence="3" id="KW-0732">Signal</keyword>
<name>A0A9Q9HC60_9RHOB</name>
<dbReference type="Gene3D" id="1.10.101.10">
    <property type="entry name" value="PGBD-like superfamily/PGBD"/>
    <property type="match status" value="2"/>
</dbReference>
<dbReference type="GO" id="GO:0004197">
    <property type="term" value="F:cysteine-type endopeptidase activity"/>
    <property type="evidence" value="ECO:0007669"/>
    <property type="project" value="InterPro"/>
</dbReference>
<dbReference type="AlphaFoldDB" id="A0A9Q9HC60"/>
<feature type="domain" description="Peptidase C14 caspase" evidence="4">
    <location>
        <begin position="26"/>
        <end position="144"/>
    </location>
</feature>
<evidence type="ECO:0000256" key="1">
    <source>
        <dbReference type="SAM" id="Coils"/>
    </source>
</evidence>
<evidence type="ECO:0000313" key="6">
    <source>
        <dbReference type="EMBL" id="UWP95489.1"/>
    </source>
</evidence>
<evidence type="ECO:0000313" key="7">
    <source>
        <dbReference type="Proteomes" id="UP001057991"/>
    </source>
</evidence>
<dbReference type="SUPFAM" id="SSF52129">
    <property type="entry name" value="Caspase-like"/>
    <property type="match status" value="1"/>
</dbReference>
<dbReference type="Pfam" id="PF01471">
    <property type="entry name" value="PG_binding_1"/>
    <property type="match status" value="2"/>
</dbReference>
<accession>A0A9Q9HC60</accession>
<gene>
    <name evidence="6" type="ORF">K3X48_00275</name>
</gene>
<evidence type="ECO:0000256" key="3">
    <source>
        <dbReference type="SAM" id="SignalP"/>
    </source>
</evidence>
<dbReference type="RefSeq" id="WP_259806087.1">
    <property type="nucleotide sequence ID" value="NZ_CP080776.1"/>
</dbReference>
<dbReference type="Pfam" id="PF00656">
    <property type="entry name" value="Peptidase_C14"/>
    <property type="match status" value="1"/>
</dbReference>
<dbReference type="EMBL" id="CP080776">
    <property type="protein sequence ID" value="UWP95489.1"/>
    <property type="molecule type" value="Genomic_DNA"/>
</dbReference>
<dbReference type="InterPro" id="IPR029030">
    <property type="entry name" value="Caspase-like_dom_sf"/>
</dbReference>